<feature type="region of interest" description="Disordered" evidence="7">
    <location>
        <begin position="50"/>
        <end position="72"/>
    </location>
</feature>
<evidence type="ECO:0000256" key="2">
    <source>
        <dbReference type="ARBA" id="ARBA00022833"/>
    </source>
</evidence>
<dbReference type="GO" id="GO:0008270">
    <property type="term" value="F:zinc ion binding"/>
    <property type="evidence" value="ECO:0007669"/>
    <property type="project" value="InterPro"/>
</dbReference>
<evidence type="ECO:0000259" key="8">
    <source>
        <dbReference type="Pfam" id="PF04082"/>
    </source>
</evidence>
<dbReference type="GO" id="GO:0006351">
    <property type="term" value="P:DNA-templated transcription"/>
    <property type="evidence" value="ECO:0007669"/>
    <property type="project" value="InterPro"/>
</dbReference>
<evidence type="ECO:0000256" key="5">
    <source>
        <dbReference type="ARBA" id="ARBA00023163"/>
    </source>
</evidence>
<keyword evidence="3" id="KW-0805">Transcription regulation</keyword>
<dbReference type="Proteomes" id="UP000566819">
    <property type="component" value="Unassembled WGS sequence"/>
</dbReference>
<dbReference type="InterPro" id="IPR051615">
    <property type="entry name" value="Transcr_Regulatory_Elem"/>
</dbReference>
<comment type="caution">
    <text evidence="9">The sequence shown here is derived from an EMBL/GenBank/DDBJ whole genome shotgun (WGS) entry which is preliminary data.</text>
</comment>
<gene>
    <name evidence="9" type="ORF">G7Y89_g3285</name>
</gene>
<name>A0A8H4RSV9_9HELO</name>
<keyword evidence="2" id="KW-0862">Zinc</keyword>
<evidence type="ECO:0000313" key="9">
    <source>
        <dbReference type="EMBL" id="KAF4634816.1"/>
    </source>
</evidence>
<dbReference type="GO" id="GO:0003677">
    <property type="term" value="F:DNA binding"/>
    <property type="evidence" value="ECO:0007669"/>
    <property type="project" value="UniProtKB-KW"/>
</dbReference>
<keyword evidence="6" id="KW-0539">Nucleus</keyword>
<keyword evidence="4" id="KW-0238">DNA-binding</keyword>
<dbReference type="PANTHER" id="PTHR31313">
    <property type="entry name" value="TY1 ENHANCER ACTIVATOR"/>
    <property type="match status" value="1"/>
</dbReference>
<reference evidence="9 10" key="1">
    <citation type="submission" date="2020-03" db="EMBL/GenBank/DDBJ databases">
        <title>Draft Genome Sequence of Cudoniella acicularis.</title>
        <authorList>
            <person name="Buettner E."/>
            <person name="Kellner H."/>
        </authorList>
    </citation>
    <scope>NUCLEOTIDE SEQUENCE [LARGE SCALE GENOMIC DNA]</scope>
    <source>
        <strain evidence="9 10">DSM 108380</strain>
    </source>
</reference>
<protein>
    <recommendedName>
        <fullName evidence="8">Xylanolytic transcriptional activator regulatory domain-containing protein</fullName>
    </recommendedName>
</protein>
<organism evidence="9 10">
    <name type="scientific">Cudoniella acicularis</name>
    <dbReference type="NCBI Taxonomy" id="354080"/>
    <lineage>
        <taxon>Eukaryota</taxon>
        <taxon>Fungi</taxon>
        <taxon>Dikarya</taxon>
        <taxon>Ascomycota</taxon>
        <taxon>Pezizomycotina</taxon>
        <taxon>Leotiomycetes</taxon>
        <taxon>Helotiales</taxon>
        <taxon>Tricladiaceae</taxon>
        <taxon>Cudoniella</taxon>
    </lineage>
</organism>
<dbReference type="AlphaFoldDB" id="A0A8H4RSV9"/>
<dbReference type="InterPro" id="IPR007219">
    <property type="entry name" value="XnlR_reg_dom"/>
</dbReference>
<feature type="domain" description="Xylanolytic transcriptional activator regulatory" evidence="8">
    <location>
        <begin position="162"/>
        <end position="312"/>
    </location>
</feature>
<accession>A0A8H4RSV9</accession>
<evidence type="ECO:0000256" key="6">
    <source>
        <dbReference type="ARBA" id="ARBA00023242"/>
    </source>
</evidence>
<evidence type="ECO:0000256" key="4">
    <source>
        <dbReference type="ARBA" id="ARBA00023125"/>
    </source>
</evidence>
<evidence type="ECO:0000256" key="3">
    <source>
        <dbReference type="ARBA" id="ARBA00023015"/>
    </source>
</evidence>
<evidence type="ECO:0000256" key="1">
    <source>
        <dbReference type="ARBA" id="ARBA00022723"/>
    </source>
</evidence>
<evidence type="ECO:0000313" key="10">
    <source>
        <dbReference type="Proteomes" id="UP000566819"/>
    </source>
</evidence>
<evidence type="ECO:0000256" key="7">
    <source>
        <dbReference type="SAM" id="MobiDB-lite"/>
    </source>
</evidence>
<keyword evidence="10" id="KW-1185">Reference proteome</keyword>
<dbReference type="PANTHER" id="PTHR31313:SF81">
    <property type="entry name" value="TY1 ENHANCER ACTIVATOR"/>
    <property type="match status" value="1"/>
</dbReference>
<dbReference type="OrthoDB" id="10249920at2759"/>
<sequence length="679" mass="75949">MLASSSRASRSSTKVLDSTIEQVADENSIRELEHALSSQRNDVVLAAIIDPSSPKDSPNYPNDDHEKLNEPHLSLSSGDVEFEPQFSSSAVEEVSALVWRMNIGAVGEPTFTGPSGNFCFPTSPAASSMGPNSKPTEINTMSVLPDTTLYSQDSEMKQRLVDLFMEHINPFQQFVQSSTLFLVEFYPLEDQNLNLLYSAIFAAGACYAQGADAKQAGDVFAAHAESIALKSCRSSPSIIGVQALSILAWRELSQEHNNIAWIYNSMAGSLATALGLHAIGLQDLSNPTYRLELQNRESRIRTFWAFFLMDRSVPFRAIFSIATSILGRNCSVPWRCVEVPDMDSVLGAGASINDIAFSHQCKLWYLHDKFMDQIYAFEFNTMDSIQRNRLLVSAHNAMLNYKKTLPESLKNPPCHRITSAILIPSVLFLRMSYDMSLMLIYRPFLREPPTTNSFRLAVATMTLAAANMTRHIQIFQKSYAPDRSTQNQTLIPPHFIVHHILTASIMHLLSGTSQKTKFKTHVKRKLQICMDFLATLQTTWVSATKAIAQIQELARRWKVISMLPTRFKNEATAVESHDSSTFMVGIAERDMDSTLEAFFNVEDYFFDQTAGFLDQDFETGFIRHENPGINSALFNTSDDLRFGSHSQTSGGIQQDSWPISFDVDQNAVYDMHGFSGFDV</sequence>
<keyword evidence="1" id="KW-0479">Metal-binding</keyword>
<dbReference type="CDD" id="cd12148">
    <property type="entry name" value="fungal_TF_MHR"/>
    <property type="match status" value="1"/>
</dbReference>
<dbReference type="EMBL" id="JAAMPI010000158">
    <property type="protein sequence ID" value="KAF4634816.1"/>
    <property type="molecule type" value="Genomic_DNA"/>
</dbReference>
<proteinExistence type="predicted"/>
<dbReference type="Pfam" id="PF04082">
    <property type="entry name" value="Fungal_trans"/>
    <property type="match status" value="1"/>
</dbReference>
<keyword evidence="5" id="KW-0804">Transcription</keyword>